<feature type="region of interest" description="Disordered" evidence="1">
    <location>
        <begin position="1"/>
        <end position="32"/>
    </location>
</feature>
<sequence>MSPMEEVMRFGKKGNLNPRGHLDGPSRNSRPVKGIVNHLPRTGWEEVTFIMNVKARGDLDDPSREKL</sequence>
<gene>
    <name evidence="2" type="ORF">MTR67_011949</name>
</gene>
<evidence type="ECO:0000256" key="1">
    <source>
        <dbReference type="SAM" id="MobiDB-lite"/>
    </source>
</evidence>
<dbReference type="EMBL" id="CP133614">
    <property type="protein sequence ID" value="WMV18564.1"/>
    <property type="molecule type" value="Genomic_DNA"/>
</dbReference>
<keyword evidence="3" id="KW-1185">Reference proteome</keyword>
<feature type="non-terminal residue" evidence="2">
    <location>
        <position position="67"/>
    </location>
</feature>
<dbReference type="AlphaFoldDB" id="A0AAF0TH25"/>
<evidence type="ECO:0000313" key="2">
    <source>
        <dbReference type="EMBL" id="WMV18564.1"/>
    </source>
</evidence>
<name>A0AAF0TH25_SOLVR</name>
<accession>A0AAF0TH25</accession>
<reference evidence="2" key="1">
    <citation type="submission" date="2023-08" db="EMBL/GenBank/DDBJ databases">
        <title>A de novo genome assembly of Solanum verrucosum Schlechtendal, a Mexican diploid species geographically isolated from the other diploid A-genome species in potato relatives.</title>
        <authorList>
            <person name="Hosaka K."/>
        </authorList>
    </citation>
    <scope>NUCLEOTIDE SEQUENCE</scope>
    <source>
        <tissue evidence="2">Young leaves</tissue>
    </source>
</reference>
<organism evidence="2 3">
    <name type="scientific">Solanum verrucosum</name>
    <dbReference type="NCBI Taxonomy" id="315347"/>
    <lineage>
        <taxon>Eukaryota</taxon>
        <taxon>Viridiplantae</taxon>
        <taxon>Streptophyta</taxon>
        <taxon>Embryophyta</taxon>
        <taxon>Tracheophyta</taxon>
        <taxon>Spermatophyta</taxon>
        <taxon>Magnoliopsida</taxon>
        <taxon>eudicotyledons</taxon>
        <taxon>Gunneridae</taxon>
        <taxon>Pentapetalae</taxon>
        <taxon>asterids</taxon>
        <taxon>lamiids</taxon>
        <taxon>Solanales</taxon>
        <taxon>Solanaceae</taxon>
        <taxon>Solanoideae</taxon>
        <taxon>Solaneae</taxon>
        <taxon>Solanum</taxon>
    </lineage>
</organism>
<protein>
    <submittedName>
        <fullName evidence="2">Uncharacterized protein</fullName>
    </submittedName>
</protein>
<dbReference type="Proteomes" id="UP001234989">
    <property type="component" value="Chromosome 3"/>
</dbReference>
<proteinExistence type="predicted"/>
<evidence type="ECO:0000313" key="3">
    <source>
        <dbReference type="Proteomes" id="UP001234989"/>
    </source>
</evidence>